<feature type="transmembrane region" description="Helical" evidence="9">
    <location>
        <begin position="385"/>
        <end position="402"/>
    </location>
</feature>
<feature type="transmembrane region" description="Helical" evidence="9">
    <location>
        <begin position="95"/>
        <end position="114"/>
    </location>
</feature>
<sequence length="476" mass="47963">MVLLAVSQVLVVFDTTVFTVGLPWIEVRSRLSFEGLTWLLSVYSVCFAALPVLAVALGEAFGQRRVLMGGLALSSLAAVAPAVTSDAQVLLTSRAVQGVAAAVITAGALALIDSTHPQGPGRDRALSVHFAVVACAPPAVLLPCTMLLDASMRGETVFWVQAVAGAVLLLLTPVALTESAPVPGARVRVGRAALGVVPLGFLAWFADWFGDRSVSPTTVMVVAVAGALVPSSLGLLGRGEGVPALLARLYRQRAAFGAYTVVALLASCLAGVLFVLTLALQMLGGLSPMQVGWVLLSAVAGVVLGWLVLPALAARMGLGAAVAGACGVAAVGFVLLSRESAFHFADVLLPLLLVAFGCGVLALPVGFARSGSGALPQGLNSSRQLGAGLGVSLFVGIVTVVQKQTSPARGSLQAYNAVVADGVRDCFELGVALSLTAAAVALLTLPRQSLRAAAPEPAASDGAPAGTAGSPGSSGR</sequence>
<evidence type="ECO:0000259" key="10">
    <source>
        <dbReference type="PROSITE" id="PS50850"/>
    </source>
</evidence>
<dbReference type="Pfam" id="PF07690">
    <property type="entry name" value="MFS_1"/>
    <property type="match status" value="1"/>
</dbReference>
<dbReference type="Gene3D" id="1.20.1720.10">
    <property type="entry name" value="Multidrug resistance protein D"/>
    <property type="match status" value="1"/>
</dbReference>
<feature type="transmembrane region" description="Helical" evidence="9">
    <location>
        <begin position="66"/>
        <end position="83"/>
    </location>
</feature>
<name>A0A101NTI2_9ACTN</name>
<keyword evidence="5 9" id="KW-1133">Transmembrane helix</keyword>
<dbReference type="InterPro" id="IPR020846">
    <property type="entry name" value="MFS_dom"/>
</dbReference>
<keyword evidence="2" id="KW-0813">Transport</keyword>
<keyword evidence="3" id="KW-1003">Cell membrane</keyword>
<comment type="subcellular location">
    <subcellularLocation>
        <location evidence="1">Cell membrane</location>
        <topology evidence="1">Multi-pass membrane protein</topology>
    </subcellularLocation>
</comment>
<evidence type="ECO:0000256" key="6">
    <source>
        <dbReference type="ARBA" id="ARBA00023136"/>
    </source>
</evidence>
<dbReference type="EMBL" id="LMWL01000002">
    <property type="protein sequence ID" value="KUM98822.1"/>
    <property type="molecule type" value="Genomic_DNA"/>
</dbReference>
<evidence type="ECO:0000256" key="3">
    <source>
        <dbReference type="ARBA" id="ARBA00022475"/>
    </source>
</evidence>
<organism evidence="11 12">
    <name type="scientific">Streptomyces cellostaticus</name>
    <dbReference type="NCBI Taxonomy" id="67285"/>
    <lineage>
        <taxon>Bacteria</taxon>
        <taxon>Bacillati</taxon>
        <taxon>Actinomycetota</taxon>
        <taxon>Actinomycetes</taxon>
        <taxon>Kitasatosporales</taxon>
        <taxon>Streptomycetaceae</taxon>
        <taxon>Streptomyces</taxon>
    </lineage>
</organism>
<feature type="region of interest" description="Disordered" evidence="8">
    <location>
        <begin position="453"/>
        <end position="476"/>
    </location>
</feature>
<dbReference type="PANTHER" id="PTHR42718">
    <property type="entry name" value="MAJOR FACILITATOR SUPERFAMILY MULTIDRUG TRANSPORTER MFSC"/>
    <property type="match status" value="1"/>
</dbReference>
<dbReference type="STRING" id="67285.AQI88_00790"/>
<evidence type="ECO:0000313" key="11">
    <source>
        <dbReference type="EMBL" id="KUM98822.1"/>
    </source>
</evidence>
<evidence type="ECO:0000256" key="9">
    <source>
        <dbReference type="SAM" id="Phobius"/>
    </source>
</evidence>
<feature type="transmembrane region" description="Helical" evidence="9">
    <location>
        <begin position="218"/>
        <end position="236"/>
    </location>
</feature>
<accession>A0A101NTI2</accession>
<dbReference type="RefSeq" id="WP_066990076.1">
    <property type="nucleotide sequence ID" value="NZ_BNDU01000004.1"/>
</dbReference>
<keyword evidence="6 9" id="KW-0472">Membrane</keyword>
<dbReference type="PROSITE" id="PS50850">
    <property type="entry name" value="MFS"/>
    <property type="match status" value="1"/>
</dbReference>
<reference evidence="11 12" key="1">
    <citation type="submission" date="2015-10" db="EMBL/GenBank/DDBJ databases">
        <title>Draft genome sequence of Streptomyces cellostaticus DSM 40189, type strain for the species Streptomyces cellostaticus.</title>
        <authorList>
            <person name="Ruckert C."/>
            <person name="Winkler A."/>
            <person name="Kalinowski J."/>
            <person name="Kampfer P."/>
            <person name="Glaeser S."/>
        </authorList>
    </citation>
    <scope>NUCLEOTIDE SEQUENCE [LARGE SCALE GENOMIC DNA]</scope>
    <source>
        <strain evidence="11 12">DSM 40189</strain>
    </source>
</reference>
<evidence type="ECO:0000256" key="5">
    <source>
        <dbReference type="ARBA" id="ARBA00022989"/>
    </source>
</evidence>
<keyword evidence="4 9" id="KW-0812">Transmembrane</keyword>
<feature type="transmembrane region" description="Helical" evidence="9">
    <location>
        <begin position="189"/>
        <end position="206"/>
    </location>
</feature>
<evidence type="ECO:0000256" key="4">
    <source>
        <dbReference type="ARBA" id="ARBA00022692"/>
    </source>
</evidence>
<dbReference type="GO" id="GO:0005886">
    <property type="term" value="C:plasma membrane"/>
    <property type="evidence" value="ECO:0007669"/>
    <property type="project" value="UniProtKB-SubCell"/>
</dbReference>
<gene>
    <name evidence="11" type="ORF">AQI88_00790</name>
</gene>
<dbReference type="Proteomes" id="UP000054241">
    <property type="component" value="Unassembled WGS sequence"/>
</dbReference>
<feature type="transmembrane region" description="Helical" evidence="9">
    <location>
        <begin position="126"/>
        <end position="150"/>
    </location>
</feature>
<dbReference type="GO" id="GO:0046677">
    <property type="term" value="P:response to antibiotic"/>
    <property type="evidence" value="ECO:0007669"/>
    <property type="project" value="UniProtKB-KW"/>
</dbReference>
<feature type="domain" description="Major facilitator superfamily (MFS) profile" evidence="10">
    <location>
        <begin position="1"/>
        <end position="449"/>
    </location>
</feature>
<dbReference type="InterPro" id="IPR011701">
    <property type="entry name" value="MFS"/>
</dbReference>
<dbReference type="OrthoDB" id="4246467at2"/>
<feature type="transmembrane region" description="Helical" evidence="9">
    <location>
        <begin position="156"/>
        <end position="177"/>
    </location>
</feature>
<evidence type="ECO:0000256" key="7">
    <source>
        <dbReference type="ARBA" id="ARBA00023251"/>
    </source>
</evidence>
<evidence type="ECO:0000313" key="12">
    <source>
        <dbReference type="Proteomes" id="UP000054241"/>
    </source>
</evidence>
<dbReference type="SUPFAM" id="SSF103473">
    <property type="entry name" value="MFS general substrate transporter"/>
    <property type="match status" value="1"/>
</dbReference>
<keyword evidence="7" id="KW-0046">Antibiotic resistance</keyword>
<proteinExistence type="predicted"/>
<evidence type="ECO:0000256" key="1">
    <source>
        <dbReference type="ARBA" id="ARBA00004651"/>
    </source>
</evidence>
<protein>
    <recommendedName>
        <fullName evidence="10">Major facilitator superfamily (MFS) profile domain-containing protein</fullName>
    </recommendedName>
</protein>
<comment type="caution">
    <text evidence="11">The sequence shown here is derived from an EMBL/GenBank/DDBJ whole genome shotgun (WGS) entry which is preliminary data.</text>
</comment>
<feature type="transmembrane region" description="Helical" evidence="9">
    <location>
        <begin position="342"/>
        <end position="365"/>
    </location>
</feature>
<feature type="transmembrane region" description="Helical" evidence="9">
    <location>
        <begin position="35"/>
        <end position="57"/>
    </location>
</feature>
<feature type="transmembrane region" description="Helical" evidence="9">
    <location>
        <begin position="316"/>
        <end position="336"/>
    </location>
</feature>
<evidence type="ECO:0000256" key="2">
    <source>
        <dbReference type="ARBA" id="ARBA00022448"/>
    </source>
</evidence>
<dbReference type="PANTHER" id="PTHR42718:SF46">
    <property type="entry name" value="BLR6921 PROTEIN"/>
    <property type="match status" value="1"/>
</dbReference>
<dbReference type="InterPro" id="IPR036259">
    <property type="entry name" value="MFS_trans_sf"/>
</dbReference>
<dbReference type="GO" id="GO:0022857">
    <property type="term" value="F:transmembrane transporter activity"/>
    <property type="evidence" value="ECO:0007669"/>
    <property type="project" value="InterPro"/>
</dbReference>
<keyword evidence="12" id="KW-1185">Reference proteome</keyword>
<evidence type="ECO:0000256" key="8">
    <source>
        <dbReference type="SAM" id="MobiDB-lite"/>
    </source>
</evidence>
<feature type="transmembrane region" description="Helical" evidence="9">
    <location>
        <begin position="256"/>
        <end position="279"/>
    </location>
</feature>
<dbReference type="AlphaFoldDB" id="A0A101NTI2"/>
<feature type="transmembrane region" description="Helical" evidence="9">
    <location>
        <begin position="291"/>
        <end position="309"/>
    </location>
</feature>